<evidence type="ECO:0000313" key="1">
    <source>
        <dbReference type="EMBL" id="KAK2631439.1"/>
    </source>
</evidence>
<name>A0AAD9WHJ1_EUCGR</name>
<dbReference type="InterPro" id="IPR045889">
    <property type="entry name" value="MES/HNL"/>
</dbReference>
<protein>
    <recommendedName>
        <fullName evidence="3">AB hydrolase-1 domain-containing protein</fullName>
    </recommendedName>
</protein>
<organism evidence="1 2">
    <name type="scientific">Eucalyptus grandis</name>
    <name type="common">Flooded gum</name>
    <dbReference type="NCBI Taxonomy" id="71139"/>
    <lineage>
        <taxon>Eukaryota</taxon>
        <taxon>Viridiplantae</taxon>
        <taxon>Streptophyta</taxon>
        <taxon>Embryophyta</taxon>
        <taxon>Tracheophyta</taxon>
        <taxon>Spermatophyta</taxon>
        <taxon>Magnoliopsida</taxon>
        <taxon>eudicotyledons</taxon>
        <taxon>Gunneridae</taxon>
        <taxon>Pentapetalae</taxon>
        <taxon>rosids</taxon>
        <taxon>malvids</taxon>
        <taxon>Myrtales</taxon>
        <taxon>Myrtaceae</taxon>
        <taxon>Myrtoideae</taxon>
        <taxon>Eucalypteae</taxon>
        <taxon>Eucalyptus</taxon>
    </lineage>
</organism>
<gene>
    <name evidence="1" type="ORF">EUGRSUZ_L02906</name>
</gene>
<dbReference type="Gene3D" id="3.40.50.1820">
    <property type="entry name" value="alpha/beta hydrolase"/>
    <property type="match status" value="1"/>
</dbReference>
<proteinExistence type="predicted"/>
<evidence type="ECO:0000313" key="2">
    <source>
        <dbReference type="Proteomes" id="UP000030711"/>
    </source>
</evidence>
<dbReference type="InterPro" id="IPR029058">
    <property type="entry name" value="AB_hydrolase_fold"/>
</dbReference>
<keyword evidence="2" id="KW-1185">Reference proteome</keyword>
<dbReference type="AlphaFoldDB" id="A0AAD9WHJ1"/>
<dbReference type="EMBL" id="MU849803">
    <property type="protein sequence ID" value="KAK2631439.1"/>
    <property type="molecule type" value="Genomic_DNA"/>
</dbReference>
<dbReference type="PANTHER" id="PTHR10992">
    <property type="entry name" value="METHYLESTERASE FAMILY MEMBER"/>
    <property type="match status" value="1"/>
</dbReference>
<dbReference type="Proteomes" id="UP000030711">
    <property type="component" value="Unassembled WGS sequence"/>
</dbReference>
<accession>A0AAD9WHJ1</accession>
<evidence type="ECO:0008006" key="3">
    <source>
        <dbReference type="Google" id="ProtNLM"/>
    </source>
</evidence>
<dbReference type="PANTHER" id="PTHR10992:SF1066">
    <property type="entry name" value="METHYL JASMONATE ESTERASE 1"/>
    <property type="match status" value="1"/>
</dbReference>
<sequence length="101" mass="11673">MAEKLHQNCLAEATRKHRRRILKTSEVVHGGLSDEERYGSVDRVLVVCGEDKTMQVEFRRRMIDQNPSQAVKLIGEADHMAMLSRPHERCQCFDDIANNYC</sequence>
<reference evidence="1 2" key="1">
    <citation type="journal article" date="2014" name="Nature">
        <title>The genome of Eucalyptus grandis.</title>
        <authorList>
            <person name="Myburg A.A."/>
            <person name="Grattapaglia D."/>
            <person name="Tuskan G.A."/>
            <person name="Hellsten U."/>
            <person name="Hayes R.D."/>
            <person name="Grimwood J."/>
            <person name="Jenkins J."/>
            <person name="Lindquist E."/>
            <person name="Tice H."/>
            <person name="Bauer D."/>
            <person name="Goodstein D.M."/>
            <person name="Dubchak I."/>
            <person name="Poliakov A."/>
            <person name="Mizrachi E."/>
            <person name="Kullan A.R."/>
            <person name="Hussey S.G."/>
            <person name="Pinard D."/>
            <person name="van der Merwe K."/>
            <person name="Singh P."/>
            <person name="van Jaarsveld I."/>
            <person name="Silva-Junior O.B."/>
            <person name="Togawa R.C."/>
            <person name="Pappas M.R."/>
            <person name="Faria D.A."/>
            <person name="Sansaloni C.P."/>
            <person name="Petroli C.D."/>
            <person name="Yang X."/>
            <person name="Ranjan P."/>
            <person name="Tschaplinski T.J."/>
            <person name="Ye C.Y."/>
            <person name="Li T."/>
            <person name="Sterck L."/>
            <person name="Vanneste K."/>
            <person name="Murat F."/>
            <person name="Soler M."/>
            <person name="Clemente H.S."/>
            <person name="Saidi N."/>
            <person name="Cassan-Wang H."/>
            <person name="Dunand C."/>
            <person name="Hefer C.A."/>
            <person name="Bornberg-Bauer E."/>
            <person name="Kersting A.R."/>
            <person name="Vining K."/>
            <person name="Amarasinghe V."/>
            <person name="Ranik M."/>
            <person name="Naithani S."/>
            <person name="Elser J."/>
            <person name="Boyd A.E."/>
            <person name="Liston A."/>
            <person name="Spatafora J.W."/>
            <person name="Dharmwardhana P."/>
            <person name="Raja R."/>
            <person name="Sullivan C."/>
            <person name="Romanel E."/>
            <person name="Alves-Ferreira M."/>
            <person name="Kulheim C."/>
            <person name="Foley W."/>
            <person name="Carocha V."/>
            <person name="Paiva J."/>
            <person name="Kudrna D."/>
            <person name="Brommonschenkel S.H."/>
            <person name="Pasquali G."/>
            <person name="Byrne M."/>
            <person name="Rigault P."/>
            <person name="Tibbits J."/>
            <person name="Spokevicius A."/>
            <person name="Jones R.C."/>
            <person name="Steane D.A."/>
            <person name="Vaillancourt R.E."/>
            <person name="Potts B.M."/>
            <person name="Joubert F."/>
            <person name="Barry K."/>
            <person name="Pappas G.J."/>
            <person name="Strauss S.H."/>
            <person name="Jaiswal P."/>
            <person name="Grima-Pettenati J."/>
            <person name="Salse J."/>
            <person name="Van de Peer Y."/>
            <person name="Rokhsar D.S."/>
            <person name="Schmutz J."/>
        </authorList>
    </citation>
    <scope>NUCLEOTIDE SEQUENCE [LARGE SCALE GENOMIC DNA]</scope>
    <source>
        <strain evidence="2">cv. BRASUZ1</strain>
        <tissue evidence="1">Leaf extractions</tissue>
    </source>
</reference>
<comment type="caution">
    <text evidence="1">The sequence shown here is derived from an EMBL/GenBank/DDBJ whole genome shotgun (WGS) entry which is preliminary data.</text>
</comment>